<proteinExistence type="predicted"/>
<reference evidence="1" key="1">
    <citation type="submission" date="2018-10" db="EMBL/GenBank/DDBJ databases">
        <authorList>
            <consortium name="NARMS: The National Antimicrobial Resistance Monitoring System"/>
        </authorList>
    </citation>
    <scope>NUCLEOTIDE SEQUENCE [LARGE SCALE GENOMIC DNA]</scope>
    <source>
        <strain evidence="1">CVM N17EC0388</strain>
    </source>
</reference>
<sequence>MTTQTPTEKKLTIQIRVEPGCLGPDGKEHIETFCVAAAKIFAAIYPELVSWVLIPRYDKQLPEQEFFIEGRKLTEEQASLFLRRVGRELGEVQDRLDSVLAQLVERYFKTL</sequence>
<protein>
    <submittedName>
        <fullName evidence="1">Uncharacterized protein</fullName>
    </submittedName>
</protein>
<dbReference type="EMBL" id="RNRV01000003">
    <property type="protein sequence ID" value="MHO03285.1"/>
    <property type="molecule type" value="Genomic_DNA"/>
</dbReference>
<gene>
    <name evidence="1" type="ORF">D9F05_02640</name>
</gene>
<organism evidence="1">
    <name type="scientific">Escherichia coli</name>
    <dbReference type="NCBI Taxonomy" id="562"/>
    <lineage>
        <taxon>Bacteria</taxon>
        <taxon>Pseudomonadati</taxon>
        <taxon>Pseudomonadota</taxon>
        <taxon>Gammaproteobacteria</taxon>
        <taxon>Enterobacterales</taxon>
        <taxon>Enterobacteriaceae</taxon>
        <taxon>Escherichia</taxon>
    </lineage>
</organism>
<dbReference type="AlphaFoldDB" id="A0A3L0W2T6"/>
<name>A0A3L0W2T6_ECOLX</name>
<accession>A0A3L0W2T6</accession>
<comment type="caution">
    <text evidence="1">The sequence shown here is derived from an EMBL/GenBank/DDBJ whole genome shotgun (WGS) entry which is preliminary data.</text>
</comment>
<evidence type="ECO:0000313" key="1">
    <source>
        <dbReference type="EMBL" id="MHO03285.1"/>
    </source>
</evidence>